<keyword evidence="2" id="KW-1185">Reference proteome</keyword>
<accession>A0ABN7B3H1</accession>
<evidence type="ECO:0000313" key="1">
    <source>
        <dbReference type="EMBL" id="BES98961.1"/>
    </source>
</evidence>
<dbReference type="Proteomes" id="UP001307889">
    <property type="component" value="Chromosome 10"/>
</dbReference>
<reference evidence="1 2" key="1">
    <citation type="submission" date="2023-09" db="EMBL/GenBank/DDBJ databases">
        <title>Nesidiocoris tenuis whole genome shotgun sequence.</title>
        <authorList>
            <person name="Shibata T."/>
            <person name="Shimoda M."/>
            <person name="Kobayashi T."/>
            <person name="Uehara T."/>
        </authorList>
    </citation>
    <scope>NUCLEOTIDE SEQUENCE [LARGE SCALE GENOMIC DNA]</scope>
    <source>
        <strain evidence="1 2">Japan</strain>
    </source>
</reference>
<protein>
    <submittedName>
        <fullName evidence="1">Uncharacterized protein</fullName>
    </submittedName>
</protein>
<name>A0ABN7B3H1_9HEMI</name>
<gene>
    <name evidence="1" type="ORF">NTJ_11777</name>
</gene>
<organism evidence="1 2">
    <name type="scientific">Nesidiocoris tenuis</name>
    <dbReference type="NCBI Taxonomy" id="355587"/>
    <lineage>
        <taxon>Eukaryota</taxon>
        <taxon>Metazoa</taxon>
        <taxon>Ecdysozoa</taxon>
        <taxon>Arthropoda</taxon>
        <taxon>Hexapoda</taxon>
        <taxon>Insecta</taxon>
        <taxon>Pterygota</taxon>
        <taxon>Neoptera</taxon>
        <taxon>Paraneoptera</taxon>
        <taxon>Hemiptera</taxon>
        <taxon>Heteroptera</taxon>
        <taxon>Panheteroptera</taxon>
        <taxon>Cimicomorpha</taxon>
        <taxon>Miridae</taxon>
        <taxon>Dicyphina</taxon>
        <taxon>Nesidiocoris</taxon>
    </lineage>
</organism>
<sequence length="254" mass="26260">MVLGAEFFADEAPELIGSGSRDLLDDSWELPGWAAGDSTCEDYGFGAANPLAASSPNDSPFRAPVRRRLNFSGSLPAAAGMPSPGSFGAHHSGNLPSPGDGHGGEWNPASGIYDPAYYSGNLLSPGAGYSAEWSPGSGFEQAYHSDSLLSPGDDLWSSAEWSLGSGGFEPAHLSGSPLAVPLGPGDGYGAEWSLGSAGFEPAYHSGSLLSPGDVFWPSAEWSPGSGGFEQTFQDSYEDFHPQACSTPMPPDYDG</sequence>
<proteinExistence type="predicted"/>
<evidence type="ECO:0000313" key="2">
    <source>
        <dbReference type="Proteomes" id="UP001307889"/>
    </source>
</evidence>
<dbReference type="EMBL" id="AP028918">
    <property type="protein sequence ID" value="BES98961.1"/>
    <property type="molecule type" value="Genomic_DNA"/>
</dbReference>